<keyword evidence="2" id="KW-1185">Reference proteome</keyword>
<evidence type="ECO:0000313" key="1">
    <source>
        <dbReference type="EMBL" id="PKS09556.1"/>
    </source>
</evidence>
<sequence length="331" mass="36945">MPKVSPSRADKSFLGSGLNLLTVDALDRYGKALKRLCSSFKNSNTEISECLLRVDSGWVRVEQQLNFLRRVQHLMHDDHLDVYQRTLSVLSGKLAAILQILRGLMKQQSDGEGESFIADCEPKRIKYTFKKDSLDRSIAEFELWQRTADLSWFLLMRIANPQIDAELANGQGPSRTATVIPSTLAIRSGLRAEEPGTSSRSGLSLRPSEIKDMATEEIPRCRAVFATRTSSSGVISKFILDKADSQPLSSNRIVRNDVRDLAHKLRHDDPDTFGLFVCKGFVTESNNSGPEEMVDFTLVFKVPSQYWEDSSPRSLRDLLIGSPAPVSELPA</sequence>
<gene>
    <name evidence="1" type="ORF">jhhlp_004173</name>
</gene>
<dbReference type="EMBL" id="NLAX01000010">
    <property type="protein sequence ID" value="PKS09556.1"/>
    <property type="molecule type" value="Genomic_DNA"/>
</dbReference>
<dbReference type="AlphaFoldDB" id="A0A2N3NAT2"/>
<reference evidence="1 2" key="1">
    <citation type="journal article" date="2017" name="G3 (Bethesda)">
        <title>First Draft Genome Sequence of the Pathogenic Fungus Lomentospora prolificans (Formerly Scedosporium prolificans).</title>
        <authorList>
            <person name="Luo R."/>
            <person name="Zimin A."/>
            <person name="Workman R."/>
            <person name="Fan Y."/>
            <person name="Pertea G."/>
            <person name="Grossman N."/>
            <person name="Wear M.P."/>
            <person name="Jia B."/>
            <person name="Miller H."/>
            <person name="Casadevall A."/>
            <person name="Timp W."/>
            <person name="Zhang S.X."/>
            <person name="Salzberg S.L."/>
        </authorList>
    </citation>
    <scope>NUCLEOTIDE SEQUENCE [LARGE SCALE GENOMIC DNA]</scope>
    <source>
        <strain evidence="1 2">JHH-5317</strain>
    </source>
</reference>
<dbReference type="Proteomes" id="UP000233524">
    <property type="component" value="Unassembled WGS sequence"/>
</dbReference>
<comment type="caution">
    <text evidence="1">The sequence shown here is derived from an EMBL/GenBank/DDBJ whole genome shotgun (WGS) entry which is preliminary data.</text>
</comment>
<accession>A0A2N3NAT2</accession>
<dbReference type="STRING" id="41688.A0A2N3NAT2"/>
<name>A0A2N3NAT2_9PEZI</name>
<proteinExistence type="predicted"/>
<protein>
    <submittedName>
        <fullName evidence="1">Uncharacterized protein</fullName>
    </submittedName>
</protein>
<dbReference type="VEuPathDB" id="FungiDB:jhhlp_004173"/>
<dbReference type="InParanoid" id="A0A2N3NAT2"/>
<evidence type="ECO:0000313" key="2">
    <source>
        <dbReference type="Proteomes" id="UP000233524"/>
    </source>
</evidence>
<dbReference type="OrthoDB" id="1911848at2759"/>
<organism evidence="1 2">
    <name type="scientific">Lomentospora prolificans</name>
    <dbReference type="NCBI Taxonomy" id="41688"/>
    <lineage>
        <taxon>Eukaryota</taxon>
        <taxon>Fungi</taxon>
        <taxon>Dikarya</taxon>
        <taxon>Ascomycota</taxon>
        <taxon>Pezizomycotina</taxon>
        <taxon>Sordariomycetes</taxon>
        <taxon>Hypocreomycetidae</taxon>
        <taxon>Microascales</taxon>
        <taxon>Microascaceae</taxon>
        <taxon>Lomentospora</taxon>
    </lineage>
</organism>